<proteinExistence type="predicted"/>
<dbReference type="Proteomes" id="UP000887013">
    <property type="component" value="Unassembled WGS sequence"/>
</dbReference>
<dbReference type="EMBL" id="BMAW01096260">
    <property type="protein sequence ID" value="GFS73936.1"/>
    <property type="molecule type" value="Genomic_DNA"/>
</dbReference>
<reference evidence="1" key="1">
    <citation type="submission" date="2020-08" db="EMBL/GenBank/DDBJ databases">
        <title>Multicomponent nature underlies the extraordinary mechanical properties of spider dragline silk.</title>
        <authorList>
            <person name="Kono N."/>
            <person name="Nakamura H."/>
            <person name="Mori M."/>
            <person name="Yoshida Y."/>
            <person name="Ohtoshi R."/>
            <person name="Malay A.D."/>
            <person name="Moran D.A.P."/>
            <person name="Tomita M."/>
            <person name="Numata K."/>
            <person name="Arakawa K."/>
        </authorList>
    </citation>
    <scope>NUCLEOTIDE SEQUENCE</scope>
</reference>
<comment type="caution">
    <text evidence="1">The sequence shown here is derived from an EMBL/GenBank/DDBJ whole genome shotgun (WGS) entry which is preliminary data.</text>
</comment>
<protein>
    <submittedName>
        <fullName evidence="1">Uncharacterized protein</fullName>
    </submittedName>
</protein>
<evidence type="ECO:0000313" key="1">
    <source>
        <dbReference type="EMBL" id="GFS73936.1"/>
    </source>
</evidence>
<organism evidence="1 2">
    <name type="scientific">Nephila pilipes</name>
    <name type="common">Giant wood spider</name>
    <name type="synonym">Nephila maculata</name>
    <dbReference type="NCBI Taxonomy" id="299642"/>
    <lineage>
        <taxon>Eukaryota</taxon>
        <taxon>Metazoa</taxon>
        <taxon>Ecdysozoa</taxon>
        <taxon>Arthropoda</taxon>
        <taxon>Chelicerata</taxon>
        <taxon>Arachnida</taxon>
        <taxon>Araneae</taxon>
        <taxon>Araneomorphae</taxon>
        <taxon>Entelegynae</taxon>
        <taxon>Araneoidea</taxon>
        <taxon>Nephilidae</taxon>
        <taxon>Nephila</taxon>
    </lineage>
</organism>
<gene>
    <name evidence="1" type="ORF">NPIL_167301</name>
</gene>
<evidence type="ECO:0000313" key="2">
    <source>
        <dbReference type="Proteomes" id="UP000887013"/>
    </source>
</evidence>
<dbReference type="OrthoDB" id="3863715at2759"/>
<dbReference type="AlphaFoldDB" id="A0A8X6MRE8"/>
<sequence length="125" mass="14890">MEIKTLNYLLRFVDSWWEMQFSPPKCVYSYYQIQPQQASVTDYCTIELFSLKRKFVFISACMSEEMDFSHIAEKGFYNTVSALIMNYCLNETPRSTEIKLNVMLTNEIAVSQRSRRNFFCRTNIR</sequence>
<keyword evidence="2" id="KW-1185">Reference proteome</keyword>
<name>A0A8X6MRE8_NEPPI</name>
<accession>A0A8X6MRE8</accession>